<evidence type="ECO:0000313" key="2">
    <source>
        <dbReference type="Proteomes" id="UP001497480"/>
    </source>
</evidence>
<dbReference type="EMBL" id="CAXHTB010000005">
    <property type="protein sequence ID" value="CAL0306141.1"/>
    <property type="molecule type" value="Genomic_DNA"/>
</dbReference>
<name>A0AAV1W9Y9_LUPLU</name>
<accession>A0AAV1W9Y9</accession>
<sequence>MSNSSIYLFSVSVLSFKYSYYLVSYPEISPSFLVAAALSVEVKSEEQAQGDEVAALSAVFA</sequence>
<gene>
    <name evidence="1" type="ORF">LLUT_LOCUS7201</name>
</gene>
<evidence type="ECO:0000313" key="1">
    <source>
        <dbReference type="EMBL" id="CAL0306141.1"/>
    </source>
</evidence>
<proteinExistence type="predicted"/>
<protein>
    <submittedName>
        <fullName evidence="1">Uncharacterized protein</fullName>
    </submittedName>
</protein>
<comment type="caution">
    <text evidence="1">The sequence shown here is derived from an EMBL/GenBank/DDBJ whole genome shotgun (WGS) entry which is preliminary data.</text>
</comment>
<dbReference type="AlphaFoldDB" id="A0AAV1W9Y9"/>
<keyword evidence="2" id="KW-1185">Reference proteome</keyword>
<dbReference type="Proteomes" id="UP001497480">
    <property type="component" value="Unassembled WGS sequence"/>
</dbReference>
<reference evidence="1 2" key="1">
    <citation type="submission" date="2024-03" db="EMBL/GenBank/DDBJ databases">
        <authorList>
            <person name="Martinez-Hernandez J."/>
        </authorList>
    </citation>
    <scope>NUCLEOTIDE SEQUENCE [LARGE SCALE GENOMIC DNA]</scope>
</reference>
<organism evidence="1 2">
    <name type="scientific">Lupinus luteus</name>
    <name type="common">European yellow lupine</name>
    <dbReference type="NCBI Taxonomy" id="3873"/>
    <lineage>
        <taxon>Eukaryota</taxon>
        <taxon>Viridiplantae</taxon>
        <taxon>Streptophyta</taxon>
        <taxon>Embryophyta</taxon>
        <taxon>Tracheophyta</taxon>
        <taxon>Spermatophyta</taxon>
        <taxon>Magnoliopsida</taxon>
        <taxon>eudicotyledons</taxon>
        <taxon>Gunneridae</taxon>
        <taxon>Pentapetalae</taxon>
        <taxon>rosids</taxon>
        <taxon>fabids</taxon>
        <taxon>Fabales</taxon>
        <taxon>Fabaceae</taxon>
        <taxon>Papilionoideae</taxon>
        <taxon>50 kb inversion clade</taxon>
        <taxon>genistoids sensu lato</taxon>
        <taxon>core genistoids</taxon>
        <taxon>Genisteae</taxon>
        <taxon>Lupinus</taxon>
    </lineage>
</organism>